<keyword evidence="3" id="KW-1185">Reference proteome</keyword>
<organism evidence="2 3">
    <name type="scientific">Photobacterium proteolyticum</name>
    <dbReference type="NCBI Taxonomy" id="1903952"/>
    <lineage>
        <taxon>Bacteria</taxon>
        <taxon>Pseudomonadati</taxon>
        <taxon>Pseudomonadota</taxon>
        <taxon>Gammaproteobacteria</taxon>
        <taxon>Vibrionales</taxon>
        <taxon>Vibrionaceae</taxon>
        <taxon>Photobacterium</taxon>
    </lineage>
</organism>
<evidence type="ECO:0000313" key="3">
    <source>
        <dbReference type="Proteomes" id="UP000186905"/>
    </source>
</evidence>
<keyword evidence="1" id="KW-1133">Transmembrane helix</keyword>
<comment type="caution">
    <text evidence="2">The sequence shown here is derived from an EMBL/GenBank/DDBJ whole genome shotgun (WGS) entry which is preliminary data.</text>
</comment>
<keyword evidence="1" id="KW-0812">Transmembrane</keyword>
<name>A0A1Q9GMD6_9GAMM</name>
<dbReference type="Proteomes" id="UP000186905">
    <property type="component" value="Unassembled WGS sequence"/>
</dbReference>
<sequence>MATKFSLEESKLNISLWTKKISFKDAKGKYLKGLIGICFSIIELNIILSFILLSSKIIQRYFMKTISLFSLVMSILLSVGCTYTNHEGIKNTSTIKTQQELEKLWSFGLTSRRTNTPLVRLGDEHNVNPDILEYGYNLVVDSKINALRPSARPLHGGEKLIRTLEYQEDINTREYARIVGYMAPIRDAILYNFEATTKSKWLDLTKILSVNNIKSVDASSLAPRSVLSISQVYDYVKSNPKEGSPVMRFLEEAELELKCLAFVDFNFTNPKGENHCNKMNIPVGSGLIIPK</sequence>
<feature type="transmembrane region" description="Helical" evidence="1">
    <location>
        <begin position="65"/>
        <end position="85"/>
    </location>
</feature>
<protein>
    <submittedName>
        <fullName evidence="2">Uncharacterized protein</fullName>
    </submittedName>
</protein>
<feature type="transmembrane region" description="Helical" evidence="1">
    <location>
        <begin position="33"/>
        <end position="53"/>
    </location>
</feature>
<dbReference type="RefSeq" id="WP_075764324.1">
    <property type="nucleotide sequence ID" value="NZ_MJIL01000073.1"/>
</dbReference>
<evidence type="ECO:0000256" key="1">
    <source>
        <dbReference type="SAM" id="Phobius"/>
    </source>
</evidence>
<proteinExistence type="predicted"/>
<dbReference type="AlphaFoldDB" id="A0A1Q9GMD6"/>
<dbReference type="EMBL" id="MJIL01000073">
    <property type="protein sequence ID" value="OLQ75710.1"/>
    <property type="molecule type" value="Genomic_DNA"/>
</dbReference>
<keyword evidence="1" id="KW-0472">Membrane</keyword>
<reference evidence="2 3" key="1">
    <citation type="submission" date="2016-09" db="EMBL/GenBank/DDBJ databases">
        <title>Photobacterium proteolyticum sp. nov. a protease producing bacterium isolated from ocean sediments of Laizhou Bay.</title>
        <authorList>
            <person name="Li Y."/>
        </authorList>
    </citation>
    <scope>NUCLEOTIDE SEQUENCE [LARGE SCALE GENOMIC DNA]</scope>
    <source>
        <strain evidence="2 3">13-12</strain>
    </source>
</reference>
<accession>A0A1Q9GMD6</accession>
<evidence type="ECO:0000313" key="2">
    <source>
        <dbReference type="EMBL" id="OLQ75710.1"/>
    </source>
</evidence>
<gene>
    <name evidence="2" type="ORF">BIT28_02615</name>
</gene>